<dbReference type="AlphaFoldDB" id="A0AAD3SED9"/>
<dbReference type="EMBL" id="BSYO01000009">
    <property type="protein sequence ID" value="GMH09708.1"/>
    <property type="molecule type" value="Genomic_DNA"/>
</dbReference>
<protein>
    <submittedName>
        <fullName evidence="1">Uncharacterized protein</fullName>
    </submittedName>
</protein>
<proteinExistence type="predicted"/>
<organism evidence="1 2">
    <name type="scientific">Nepenthes gracilis</name>
    <name type="common">Slender pitcher plant</name>
    <dbReference type="NCBI Taxonomy" id="150966"/>
    <lineage>
        <taxon>Eukaryota</taxon>
        <taxon>Viridiplantae</taxon>
        <taxon>Streptophyta</taxon>
        <taxon>Embryophyta</taxon>
        <taxon>Tracheophyta</taxon>
        <taxon>Spermatophyta</taxon>
        <taxon>Magnoliopsida</taxon>
        <taxon>eudicotyledons</taxon>
        <taxon>Gunneridae</taxon>
        <taxon>Pentapetalae</taxon>
        <taxon>Caryophyllales</taxon>
        <taxon>Nepenthaceae</taxon>
        <taxon>Nepenthes</taxon>
    </lineage>
</organism>
<accession>A0AAD3SED9</accession>
<reference evidence="1" key="1">
    <citation type="submission" date="2023-05" db="EMBL/GenBank/DDBJ databases">
        <title>Nepenthes gracilis genome sequencing.</title>
        <authorList>
            <person name="Fukushima K."/>
        </authorList>
    </citation>
    <scope>NUCLEOTIDE SEQUENCE</scope>
    <source>
        <strain evidence="1">SING2019-196</strain>
    </source>
</reference>
<name>A0AAD3SED9_NEPGR</name>
<sequence length="84" mass="9398">MLSRVEETIHFLDQEVAHLLRGRIDRGEMVQRVNATIGKVLQSLGVSQLPQSDSIRIRGQSRGALECPCLRPWPVLLHSRTSPG</sequence>
<evidence type="ECO:0000313" key="1">
    <source>
        <dbReference type="EMBL" id="GMH09708.1"/>
    </source>
</evidence>
<gene>
    <name evidence="1" type="ORF">Nepgr_011549</name>
</gene>
<keyword evidence="2" id="KW-1185">Reference proteome</keyword>
<comment type="caution">
    <text evidence="1">The sequence shown here is derived from an EMBL/GenBank/DDBJ whole genome shotgun (WGS) entry which is preliminary data.</text>
</comment>
<dbReference type="Proteomes" id="UP001279734">
    <property type="component" value="Unassembled WGS sequence"/>
</dbReference>
<evidence type="ECO:0000313" key="2">
    <source>
        <dbReference type="Proteomes" id="UP001279734"/>
    </source>
</evidence>